<dbReference type="NCBIfam" id="NF041644">
    <property type="entry name" value="CBO0543_fam"/>
    <property type="match status" value="1"/>
</dbReference>
<dbReference type="Proteomes" id="UP000319837">
    <property type="component" value="Unassembled WGS sequence"/>
</dbReference>
<proteinExistence type="predicted"/>
<feature type="transmembrane region" description="Helical" evidence="1">
    <location>
        <begin position="70"/>
        <end position="90"/>
    </location>
</feature>
<dbReference type="RefSeq" id="WP_185763336.1">
    <property type="nucleotide sequence ID" value="NZ_RIBP01000001.1"/>
</dbReference>
<feature type="transmembrane region" description="Helical" evidence="1">
    <location>
        <begin position="97"/>
        <end position="118"/>
    </location>
</feature>
<keyword evidence="1" id="KW-0472">Membrane</keyword>
<dbReference type="AlphaFoldDB" id="A0A553SSE8"/>
<dbReference type="InterPro" id="IPR048147">
    <property type="entry name" value="CBO0543-like"/>
</dbReference>
<organism evidence="2 3">
    <name type="scientific">Niallia circulans</name>
    <name type="common">Bacillus circulans</name>
    <dbReference type="NCBI Taxonomy" id="1397"/>
    <lineage>
        <taxon>Bacteria</taxon>
        <taxon>Bacillati</taxon>
        <taxon>Bacillota</taxon>
        <taxon>Bacilli</taxon>
        <taxon>Bacillales</taxon>
        <taxon>Bacillaceae</taxon>
        <taxon>Niallia</taxon>
    </lineage>
</organism>
<reference evidence="3" key="1">
    <citation type="submission" date="2018-10" db="EMBL/GenBank/DDBJ databases">
        <title>FDA dAtabase for Regulatory Grade micrObial Sequences (FDA-ARGOS): Supporting development and validation of Infectious Disease Dx tests.</title>
        <authorList>
            <person name="Minogue T."/>
            <person name="Wolcott M."/>
            <person name="Wasieloski L."/>
            <person name="Aguilar W."/>
            <person name="Moore D."/>
            <person name="Tallon L."/>
            <person name="Sadzewicz L."/>
            <person name="Sengamalay N."/>
            <person name="Ott S."/>
            <person name="Godinez A."/>
            <person name="Nagaraj S."/>
            <person name="Vavikolanu K."/>
            <person name="Vyas G."/>
            <person name="Nadendla S."/>
            <person name="George J."/>
            <person name="Sichtig H."/>
        </authorList>
    </citation>
    <scope>NUCLEOTIDE SEQUENCE [LARGE SCALE GENOMIC DNA]</scope>
    <source>
        <strain evidence="3">FDAARGOS_343</strain>
    </source>
</reference>
<keyword evidence="1" id="KW-1133">Transmembrane helix</keyword>
<feature type="transmembrane region" description="Helical" evidence="1">
    <location>
        <begin position="130"/>
        <end position="146"/>
    </location>
</feature>
<sequence>MNFERWFLICFTILCIISLYVFVPKDKKRDAWVLFLFLQLITWPAGLFTVEKGWIEYPIQLLPQTNAYNKTSFSFEFFFFPVVAIFFSLYFPRRKNWMIIILYYVGIAGFFTMLEGVLERYTALVNYKEWTWYWSFITVVISLVINDSCYKWFKKGLTTGTSE</sequence>
<comment type="caution">
    <text evidence="2">The sequence shown here is derived from an EMBL/GenBank/DDBJ whole genome shotgun (WGS) entry which is preliminary data.</text>
</comment>
<gene>
    <name evidence="2" type="ORF">CEQ21_02920</name>
</gene>
<protein>
    <submittedName>
        <fullName evidence="2">Uncharacterized protein</fullName>
    </submittedName>
</protein>
<accession>A0A553SSE8</accession>
<name>A0A553SSE8_NIACI</name>
<feature type="transmembrane region" description="Helical" evidence="1">
    <location>
        <begin position="6"/>
        <end position="24"/>
    </location>
</feature>
<evidence type="ECO:0000313" key="3">
    <source>
        <dbReference type="Proteomes" id="UP000319837"/>
    </source>
</evidence>
<evidence type="ECO:0000313" key="2">
    <source>
        <dbReference type="EMBL" id="TRZ39914.1"/>
    </source>
</evidence>
<feature type="transmembrane region" description="Helical" evidence="1">
    <location>
        <begin position="31"/>
        <end position="50"/>
    </location>
</feature>
<evidence type="ECO:0000256" key="1">
    <source>
        <dbReference type="SAM" id="Phobius"/>
    </source>
</evidence>
<keyword evidence="1" id="KW-0812">Transmembrane</keyword>
<dbReference type="EMBL" id="RIBP01000001">
    <property type="protein sequence ID" value="TRZ39914.1"/>
    <property type="molecule type" value="Genomic_DNA"/>
</dbReference>